<proteinExistence type="predicted"/>
<name>K3WB92_GLOUD</name>
<keyword evidence="5" id="KW-1185">Reference proteome</keyword>
<dbReference type="InterPro" id="IPR002110">
    <property type="entry name" value="Ankyrin_rpt"/>
</dbReference>
<dbReference type="PROSITE" id="PS50297">
    <property type="entry name" value="ANK_REP_REGION"/>
    <property type="match status" value="4"/>
</dbReference>
<dbReference type="Pfam" id="PF12796">
    <property type="entry name" value="Ank_2"/>
    <property type="match status" value="2"/>
</dbReference>
<sequence length="274" mass="29894">MSYNRVVTDETLELFHASERGDAKAVASLVKHPNTDINWHRTQSYGATPIIAAIMNGHKDVVEILLDANADIGALKTPDRNSPLHEAAFRDEPEIMQLILSKIQLDNNQSISALVDLQNQVASHVACKLNRHVGDVCLSSLTYVVARMLQFGNTPLHNAARTGSAGCVANLLKADAKVTIKNVNGSLPLHHACYCEKPNLAVVKLLVDAGSDVNDRDKQGYTPMIIAAKKNQTDVIDNLRSRGADAKLKNVFGEDALHFATLRENTNAMELLDE</sequence>
<feature type="repeat" description="ANK" evidence="3">
    <location>
        <begin position="184"/>
        <end position="218"/>
    </location>
</feature>
<dbReference type="EnsemblProtists" id="PYU1_T002233">
    <property type="protein sequence ID" value="PYU1_T002233"/>
    <property type="gene ID" value="PYU1_G002230"/>
</dbReference>
<dbReference type="eggNOG" id="KOG4177">
    <property type="taxonomic scope" value="Eukaryota"/>
</dbReference>
<reference evidence="5" key="1">
    <citation type="journal article" date="2010" name="Genome Biol.">
        <title>Genome sequence of the necrotrophic plant pathogen Pythium ultimum reveals original pathogenicity mechanisms and effector repertoire.</title>
        <authorList>
            <person name="Levesque C.A."/>
            <person name="Brouwer H."/>
            <person name="Cano L."/>
            <person name="Hamilton J.P."/>
            <person name="Holt C."/>
            <person name="Huitema E."/>
            <person name="Raffaele S."/>
            <person name="Robideau G.P."/>
            <person name="Thines M."/>
            <person name="Win J."/>
            <person name="Zerillo M.M."/>
            <person name="Beakes G.W."/>
            <person name="Boore J.L."/>
            <person name="Busam D."/>
            <person name="Dumas B."/>
            <person name="Ferriera S."/>
            <person name="Fuerstenberg S.I."/>
            <person name="Gachon C.M."/>
            <person name="Gaulin E."/>
            <person name="Govers F."/>
            <person name="Grenville-Briggs L."/>
            <person name="Horner N."/>
            <person name="Hostetler J."/>
            <person name="Jiang R.H."/>
            <person name="Johnson J."/>
            <person name="Krajaejun T."/>
            <person name="Lin H."/>
            <person name="Meijer H.J."/>
            <person name="Moore B."/>
            <person name="Morris P."/>
            <person name="Phuntmart V."/>
            <person name="Puiu D."/>
            <person name="Shetty J."/>
            <person name="Stajich J.E."/>
            <person name="Tripathy S."/>
            <person name="Wawra S."/>
            <person name="van West P."/>
            <person name="Whitty B.R."/>
            <person name="Coutinho P.M."/>
            <person name="Henrissat B."/>
            <person name="Martin F."/>
            <person name="Thomas P.D."/>
            <person name="Tyler B.M."/>
            <person name="De Vries R.P."/>
            <person name="Kamoun S."/>
            <person name="Yandell M."/>
            <person name="Tisserat N."/>
            <person name="Buell C.R."/>
        </authorList>
    </citation>
    <scope>NUCLEOTIDE SEQUENCE</scope>
    <source>
        <strain evidence="5">DAOM:BR144</strain>
    </source>
</reference>
<evidence type="ECO:0000256" key="3">
    <source>
        <dbReference type="PROSITE-ProRule" id="PRU00023"/>
    </source>
</evidence>
<keyword evidence="1" id="KW-0677">Repeat</keyword>
<evidence type="ECO:0000256" key="2">
    <source>
        <dbReference type="ARBA" id="ARBA00023043"/>
    </source>
</evidence>
<dbReference type="AlphaFoldDB" id="K3WB92"/>
<dbReference type="PANTHER" id="PTHR24171:SF9">
    <property type="entry name" value="ANKYRIN REPEAT DOMAIN-CONTAINING PROTEIN 39"/>
    <property type="match status" value="1"/>
</dbReference>
<accession>K3WB92</accession>
<keyword evidence="2 3" id="KW-0040">ANK repeat</keyword>
<dbReference type="SUPFAM" id="SSF48403">
    <property type="entry name" value="Ankyrin repeat"/>
    <property type="match status" value="1"/>
</dbReference>
<feature type="repeat" description="ANK" evidence="3">
    <location>
        <begin position="45"/>
        <end position="77"/>
    </location>
</feature>
<dbReference type="InParanoid" id="K3WB92"/>
<evidence type="ECO:0000256" key="1">
    <source>
        <dbReference type="ARBA" id="ARBA00022737"/>
    </source>
</evidence>
<protein>
    <submittedName>
        <fullName evidence="4">Uncharacterized protein</fullName>
    </submittedName>
</protein>
<reference evidence="4" key="3">
    <citation type="submission" date="2014-11" db="UniProtKB">
        <authorList>
            <consortium name="EnsemblProtists"/>
        </authorList>
    </citation>
    <scope>IDENTIFICATION</scope>
    <source>
        <strain evidence="4">DAOM BR144</strain>
    </source>
</reference>
<dbReference type="Gene3D" id="1.25.40.20">
    <property type="entry name" value="Ankyrin repeat-containing domain"/>
    <property type="match status" value="3"/>
</dbReference>
<dbReference type="PROSITE" id="PS50088">
    <property type="entry name" value="ANK_REPEAT"/>
    <property type="match status" value="4"/>
</dbReference>
<dbReference type="InterPro" id="IPR036770">
    <property type="entry name" value="Ankyrin_rpt-contain_sf"/>
</dbReference>
<evidence type="ECO:0000313" key="4">
    <source>
        <dbReference type="EnsemblProtists" id="PYU1_T002233"/>
    </source>
</evidence>
<feature type="repeat" description="ANK" evidence="3">
    <location>
        <begin position="219"/>
        <end position="251"/>
    </location>
</feature>
<dbReference type="VEuPathDB" id="FungiDB:PYU1_G002230"/>
<dbReference type="HOGENOM" id="CLU_000134_18_0_1"/>
<dbReference type="PRINTS" id="PR01415">
    <property type="entry name" value="ANKYRIN"/>
</dbReference>
<dbReference type="Proteomes" id="UP000019132">
    <property type="component" value="Unassembled WGS sequence"/>
</dbReference>
<evidence type="ECO:0000313" key="5">
    <source>
        <dbReference type="Proteomes" id="UP000019132"/>
    </source>
</evidence>
<organism evidence="4 5">
    <name type="scientific">Globisporangium ultimum (strain ATCC 200006 / CBS 805.95 / DAOM BR144)</name>
    <name type="common">Pythium ultimum</name>
    <dbReference type="NCBI Taxonomy" id="431595"/>
    <lineage>
        <taxon>Eukaryota</taxon>
        <taxon>Sar</taxon>
        <taxon>Stramenopiles</taxon>
        <taxon>Oomycota</taxon>
        <taxon>Peronosporomycetes</taxon>
        <taxon>Pythiales</taxon>
        <taxon>Pythiaceae</taxon>
        <taxon>Globisporangium</taxon>
    </lineage>
</organism>
<dbReference type="OMA" id="LHHACYC"/>
<feature type="repeat" description="ANK" evidence="3">
    <location>
        <begin position="151"/>
        <end position="183"/>
    </location>
</feature>
<dbReference type="STRING" id="431595.K3WB92"/>
<reference evidence="5" key="2">
    <citation type="submission" date="2010-04" db="EMBL/GenBank/DDBJ databases">
        <authorList>
            <person name="Buell R."/>
            <person name="Hamilton J."/>
            <person name="Hostetler J."/>
        </authorList>
    </citation>
    <scope>NUCLEOTIDE SEQUENCE [LARGE SCALE GENOMIC DNA]</scope>
    <source>
        <strain evidence="5">DAOM:BR144</strain>
    </source>
</reference>
<dbReference type="PANTHER" id="PTHR24171">
    <property type="entry name" value="ANKYRIN REPEAT DOMAIN-CONTAINING PROTEIN 39-RELATED"/>
    <property type="match status" value="1"/>
</dbReference>
<dbReference type="SMART" id="SM00248">
    <property type="entry name" value="ANK"/>
    <property type="match status" value="6"/>
</dbReference>